<organism evidence="2 3">
    <name type="scientific">Aestuariivirga litoralis</name>
    <dbReference type="NCBI Taxonomy" id="2650924"/>
    <lineage>
        <taxon>Bacteria</taxon>
        <taxon>Pseudomonadati</taxon>
        <taxon>Pseudomonadota</taxon>
        <taxon>Alphaproteobacteria</taxon>
        <taxon>Hyphomicrobiales</taxon>
        <taxon>Aestuariivirgaceae</taxon>
        <taxon>Aestuariivirga</taxon>
    </lineage>
</organism>
<evidence type="ECO:0000313" key="2">
    <source>
        <dbReference type="EMBL" id="PZF76830.1"/>
    </source>
</evidence>
<dbReference type="AlphaFoldDB" id="A0A2W2AW41"/>
<reference evidence="3" key="1">
    <citation type="submission" date="2018-06" db="EMBL/GenBank/DDBJ databases">
        <title>Aestuariibacter litoralis strain KCTC 52945T.</title>
        <authorList>
            <person name="Li X."/>
            <person name="Salam N."/>
            <person name="Li J.-L."/>
            <person name="Chen Y.-M."/>
            <person name="Yang Z.-W."/>
            <person name="Zhang L.-Y."/>
            <person name="Han M.-X."/>
            <person name="Xiao M."/>
            <person name="Li W.-J."/>
        </authorList>
    </citation>
    <scope>NUCLEOTIDE SEQUENCE [LARGE SCALE GENOMIC DNA]</scope>
    <source>
        <strain evidence="3">KCTC 52945</strain>
    </source>
</reference>
<name>A0A2W2AW41_9HYPH</name>
<sequence length="215" mass="23425">MEDLLASIRKAIHEDIGDVPQAGQGRLHAPPPPPAAPAPRVGDELAAAASEIQQLREKISRARAGKPLPPVEPAQRAASLTAALQNDTPRRNWRELEPPPLAPRLRGSVIETEAPRPHQPQAPRHGAHVSVPAPRLPARAEQPAILSGNSAQAVQSAFGKLADSVLSRATNERSVEEVTRELLRVMLKQWLDENLPAMVERMVREEIERVARSGR</sequence>
<evidence type="ECO:0000313" key="3">
    <source>
        <dbReference type="Proteomes" id="UP000248795"/>
    </source>
</evidence>
<dbReference type="RefSeq" id="WP_111198331.1">
    <property type="nucleotide sequence ID" value="NZ_QKVK01000004.1"/>
</dbReference>
<evidence type="ECO:0000256" key="1">
    <source>
        <dbReference type="SAM" id="MobiDB-lite"/>
    </source>
</evidence>
<dbReference type="InterPro" id="IPR019632">
    <property type="entry name" value="DUF2497"/>
</dbReference>
<feature type="compositionally biased region" description="Basic and acidic residues" evidence="1">
    <location>
        <begin position="88"/>
        <end position="97"/>
    </location>
</feature>
<dbReference type="EMBL" id="QKVK01000004">
    <property type="protein sequence ID" value="PZF76830.1"/>
    <property type="molecule type" value="Genomic_DNA"/>
</dbReference>
<accession>A0A2W2AW41</accession>
<comment type="caution">
    <text evidence="2">The sequence shown here is derived from an EMBL/GenBank/DDBJ whole genome shotgun (WGS) entry which is preliminary data.</text>
</comment>
<gene>
    <name evidence="2" type="ORF">DK847_10185</name>
</gene>
<protein>
    <recommendedName>
        <fullName evidence="4">DUF2497 domain-containing protein</fullName>
    </recommendedName>
</protein>
<evidence type="ECO:0008006" key="4">
    <source>
        <dbReference type="Google" id="ProtNLM"/>
    </source>
</evidence>
<feature type="region of interest" description="Disordered" evidence="1">
    <location>
        <begin position="15"/>
        <end position="105"/>
    </location>
</feature>
<keyword evidence="3" id="KW-1185">Reference proteome</keyword>
<dbReference type="Pfam" id="PF10691">
    <property type="entry name" value="DUF2497"/>
    <property type="match status" value="1"/>
</dbReference>
<proteinExistence type="predicted"/>
<dbReference type="Proteomes" id="UP000248795">
    <property type="component" value="Unassembled WGS sequence"/>
</dbReference>